<feature type="region of interest" description="Disordered" evidence="2">
    <location>
        <begin position="245"/>
        <end position="285"/>
    </location>
</feature>
<keyword evidence="1" id="KW-0479">Metal-binding</keyword>
<keyword evidence="1" id="KW-0863">Zinc-finger</keyword>
<evidence type="ECO:0000256" key="1">
    <source>
        <dbReference type="PROSITE-ProRule" id="PRU00047"/>
    </source>
</evidence>
<evidence type="ECO:0000256" key="2">
    <source>
        <dbReference type="SAM" id="MobiDB-lite"/>
    </source>
</evidence>
<evidence type="ECO:0000259" key="3">
    <source>
        <dbReference type="PROSITE" id="PS50158"/>
    </source>
</evidence>
<comment type="caution">
    <text evidence="4">The sequence shown here is derived from an EMBL/GenBank/DDBJ whole genome shotgun (WGS) entry which is preliminary data.</text>
</comment>
<dbReference type="SUPFAM" id="SSF57756">
    <property type="entry name" value="Retrovirus zinc finger-like domains"/>
    <property type="match status" value="1"/>
</dbReference>
<dbReference type="GO" id="GO:0003676">
    <property type="term" value="F:nucleic acid binding"/>
    <property type="evidence" value="ECO:0007669"/>
    <property type="project" value="InterPro"/>
</dbReference>
<feature type="domain" description="CCHC-type" evidence="3">
    <location>
        <begin position="302"/>
        <end position="316"/>
    </location>
</feature>
<dbReference type="InterPro" id="IPR032567">
    <property type="entry name" value="RTL1-rel"/>
</dbReference>
<dbReference type="PROSITE" id="PS50158">
    <property type="entry name" value="ZF_CCHC"/>
    <property type="match status" value="1"/>
</dbReference>
<dbReference type="EMBL" id="JAFJMO010000003">
    <property type="protein sequence ID" value="KAJ8282443.1"/>
    <property type="molecule type" value="Genomic_DNA"/>
</dbReference>
<protein>
    <recommendedName>
        <fullName evidence="3">CCHC-type domain-containing protein</fullName>
    </recommendedName>
</protein>
<sequence length="322" mass="36143">MNPADQSQLQSVLGNHGAALGHQQQQLDSFAQQLRAVSDCLANLTVTLQTANPNFGTPPFSTAAAPTAPPAPVREPRLPPPEKYAGEPGECQAFITQCQLIFQLQPSTFPTERSRVAYIITQLTGRAKKWGTAAWEAGLPCVQTSGLFMEEMKRMFDRSRHGREAAREILRMHQGERSVSDFAIDFQTLATSCGWASQALYDTFLNSLAERIKDELLTRELPDDLEQLIALAIRVDSRLRDRRRFQSPGRPVRSRGETPRVWSSPSPREERPTNTGEAEPMRVDRAWLTREEKERRMRGRLCLYCGQEGHFVSNCPGKANAH</sequence>
<dbReference type="Gene3D" id="4.10.60.10">
    <property type="entry name" value="Zinc finger, CCHC-type"/>
    <property type="match status" value="1"/>
</dbReference>
<dbReference type="AlphaFoldDB" id="A0A9Q1DVE3"/>
<organism evidence="4 5">
    <name type="scientific">Conger conger</name>
    <name type="common">Conger eel</name>
    <name type="synonym">Muraena conger</name>
    <dbReference type="NCBI Taxonomy" id="82655"/>
    <lineage>
        <taxon>Eukaryota</taxon>
        <taxon>Metazoa</taxon>
        <taxon>Chordata</taxon>
        <taxon>Craniata</taxon>
        <taxon>Vertebrata</taxon>
        <taxon>Euteleostomi</taxon>
        <taxon>Actinopterygii</taxon>
        <taxon>Neopterygii</taxon>
        <taxon>Teleostei</taxon>
        <taxon>Anguilliformes</taxon>
        <taxon>Congridae</taxon>
        <taxon>Conger</taxon>
    </lineage>
</organism>
<dbReference type="InterPro" id="IPR032549">
    <property type="entry name" value="DUF4939"/>
</dbReference>
<reference evidence="4" key="1">
    <citation type="journal article" date="2023" name="Science">
        <title>Genome structures resolve the early diversification of teleost fishes.</title>
        <authorList>
            <person name="Parey E."/>
            <person name="Louis A."/>
            <person name="Montfort J."/>
            <person name="Bouchez O."/>
            <person name="Roques C."/>
            <person name="Iampietro C."/>
            <person name="Lluch J."/>
            <person name="Castinel A."/>
            <person name="Donnadieu C."/>
            <person name="Desvignes T."/>
            <person name="Floi Bucao C."/>
            <person name="Jouanno E."/>
            <person name="Wen M."/>
            <person name="Mejri S."/>
            <person name="Dirks R."/>
            <person name="Jansen H."/>
            <person name="Henkel C."/>
            <person name="Chen W.J."/>
            <person name="Zahm M."/>
            <person name="Cabau C."/>
            <person name="Klopp C."/>
            <person name="Thompson A.W."/>
            <person name="Robinson-Rechavi M."/>
            <person name="Braasch I."/>
            <person name="Lecointre G."/>
            <person name="Bobe J."/>
            <person name="Postlethwait J.H."/>
            <person name="Berthelot C."/>
            <person name="Roest Crollius H."/>
            <person name="Guiguen Y."/>
        </authorList>
    </citation>
    <scope>NUCLEOTIDE SEQUENCE</scope>
    <source>
        <strain evidence="4">Concon-B</strain>
    </source>
</reference>
<dbReference type="InterPro" id="IPR036875">
    <property type="entry name" value="Znf_CCHC_sf"/>
</dbReference>
<dbReference type="GO" id="GO:0008270">
    <property type="term" value="F:zinc ion binding"/>
    <property type="evidence" value="ECO:0007669"/>
    <property type="project" value="UniProtKB-KW"/>
</dbReference>
<dbReference type="SMART" id="SM00343">
    <property type="entry name" value="ZnF_C2HC"/>
    <property type="match status" value="1"/>
</dbReference>
<dbReference type="PANTHER" id="PTHR15503">
    <property type="entry name" value="LDOC1 RELATED"/>
    <property type="match status" value="1"/>
</dbReference>
<proteinExistence type="predicted"/>
<dbReference type="Proteomes" id="UP001152803">
    <property type="component" value="Unassembled WGS sequence"/>
</dbReference>
<name>A0A9Q1DVE3_CONCO</name>
<dbReference type="OrthoDB" id="3363185at2759"/>
<dbReference type="InterPro" id="IPR001878">
    <property type="entry name" value="Znf_CCHC"/>
</dbReference>
<evidence type="ECO:0000313" key="5">
    <source>
        <dbReference type="Proteomes" id="UP001152803"/>
    </source>
</evidence>
<evidence type="ECO:0000313" key="4">
    <source>
        <dbReference type="EMBL" id="KAJ8282443.1"/>
    </source>
</evidence>
<dbReference type="PANTHER" id="PTHR15503:SF36">
    <property type="entry name" value="RETROTRANSPOSON GAG-LIKE PROTEIN 5"/>
    <property type="match status" value="1"/>
</dbReference>
<gene>
    <name evidence="4" type="ORF">COCON_G00049620</name>
</gene>
<keyword evidence="1" id="KW-0862">Zinc</keyword>
<keyword evidence="5" id="KW-1185">Reference proteome</keyword>
<accession>A0A9Q1DVE3</accession>
<dbReference type="Pfam" id="PF16297">
    <property type="entry name" value="DUF4939"/>
    <property type="match status" value="1"/>
</dbReference>